<reference evidence="3 4" key="1">
    <citation type="submission" date="2024-06" db="EMBL/GenBank/DDBJ databases">
        <title>Genomic Encyclopedia of Type Strains, Phase IV (KMG-IV): sequencing the most valuable type-strain genomes for metagenomic binning, comparative biology and taxonomic classification.</title>
        <authorList>
            <person name="Goeker M."/>
        </authorList>
    </citation>
    <scope>NUCLEOTIDE SEQUENCE [LARGE SCALE GENOMIC DNA]</scope>
    <source>
        <strain evidence="3 4">DSM 23520</strain>
    </source>
</reference>
<dbReference type="PANTHER" id="PTHR40278:SF1">
    <property type="entry name" value="DNA UTILIZATION PROTEIN HOFN"/>
    <property type="match status" value="1"/>
</dbReference>
<dbReference type="RefSeq" id="WP_354219713.1">
    <property type="nucleotide sequence ID" value="NZ_JBEPMX010000005.1"/>
</dbReference>
<name>A0ABV2KU64_9BACI</name>
<dbReference type="EMBL" id="JBEPMX010000005">
    <property type="protein sequence ID" value="MET3683120.1"/>
    <property type="molecule type" value="Genomic_DNA"/>
</dbReference>
<keyword evidence="2" id="KW-1133">Transmembrane helix</keyword>
<evidence type="ECO:0000313" key="3">
    <source>
        <dbReference type="EMBL" id="MET3683120.1"/>
    </source>
</evidence>
<dbReference type="InterPro" id="IPR052534">
    <property type="entry name" value="Extracell_DNA_Util/SecSys_Comp"/>
</dbReference>
<protein>
    <submittedName>
        <fullName evidence="3">Tfp pilus assembly protein PilN</fullName>
    </submittedName>
</protein>
<feature type="compositionally biased region" description="Low complexity" evidence="1">
    <location>
        <begin position="54"/>
        <end position="65"/>
    </location>
</feature>
<gene>
    <name evidence="3" type="ORF">ABID56_001211</name>
</gene>
<proteinExistence type="predicted"/>
<organism evidence="3 4">
    <name type="scientific">Alkalibacillus flavidus</name>
    <dbReference type="NCBI Taxonomy" id="546021"/>
    <lineage>
        <taxon>Bacteria</taxon>
        <taxon>Bacillati</taxon>
        <taxon>Bacillota</taxon>
        <taxon>Bacilli</taxon>
        <taxon>Bacillales</taxon>
        <taxon>Bacillaceae</taxon>
        <taxon>Alkalibacillus</taxon>
    </lineage>
</organism>
<evidence type="ECO:0000313" key="4">
    <source>
        <dbReference type="Proteomes" id="UP001549167"/>
    </source>
</evidence>
<feature type="transmembrane region" description="Helical" evidence="2">
    <location>
        <begin position="20"/>
        <end position="41"/>
    </location>
</feature>
<keyword evidence="2" id="KW-0812">Transmembrane</keyword>
<comment type="caution">
    <text evidence="3">The sequence shown here is derived from an EMBL/GenBank/DDBJ whole genome shotgun (WGS) entry which is preliminary data.</text>
</comment>
<accession>A0ABV2KU64</accession>
<dbReference type="Proteomes" id="UP001549167">
    <property type="component" value="Unassembled WGS sequence"/>
</dbReference>
<dbReference type="PANTHER" id="PTHR40278">
    <property type="entry name" value="DNA UTILIZATION PROTEIN HOFN"/>
    <property type="match status" value="1"/>
</dbReference>
<keyword evidence="2" id="KW-0472">Membrane</keyword>
<sequence>MLADINLLPKKEKKNRSGLYTTIIMTVITLLVAGGLGYWMWLLQGEEASLEQDMQQQRQQNAALQSEIEGDATEQEAEQLEQVVTRVREAIIEMQPIMQNIAGNVPADGQLIALAEQEDVIEITVETSSNTDAVAFYQDLEEVERFPRVMIRTIDYIESEEHYLTTITVNLQAEEEGNDDEAE</sequence>
<keyword evidence="4" id="KW-1185">Reference proteome</keyword>
<evidence type="ECO:0000256" key="2">
    <source>
        <dbReference type="SAM" id="Phobius"/>
    </source>
</evidence>
<evidence type="ECO:0000256" key="1">
    <source>
        <dbReference type="SAM" id="MobiDB-lite"/>
    </source>
</evidence>
<feature type="region of interest" description="Disordered" evidence="1">
    <location>
        <begin position="54"/>
        <end position="76"/>
    </location>
</feature>